<dbReference type="GO" id="GO:0042262">
    <property type="term" value="P:DNA protection"/>
    <property type="evidence" value="ECO:0007669"/>
    <property type="project" value="InterPro"/>
</dbReference>
<evidence type="ECO:0000256" key="17">
    <source>
        <dbReference type="ARBA" id="ARBA00048002"/>
    </source>
</evidence>
<comment type="catalytic activity">
    <reaction evidence="6">
        <text>8-oxo-dATP + H2O = 8-oxo-dAMP + diphosphate + H(+)</text>
        <dbReference type="Rhea" id="RHEA:65396"/>
        <dbReference type="ChEBI" id="CHEBI:15377"/>
        <dbReference type="ChEBI" id="CHEBI:15378"/>
        <dbReference type="ChEBI" id="CHEBI:33019"/>
        <dbReference type="ChEBI" id="CHEBI:71361"/>
        <dbReference type="ChEBI" id="CHEBI:172871"/>
    </reaction>
    <physiologicalReaction direction="left-to-right" evidence="6">
        <dbReference type="Rhea" id="RHEA:65397"/>
    </physiologicalReaction>
</comment>
<evidence type="ECO:0000313" key="22">
    <source>
        <dbReference type="EMBL" id="KKW26891.1"/>
    </source>
</evidence>
<dbReference type="PROSITE" id="PS51462">
    <property type="entry name" value="NUDIX"/>
    <property type="match status" value="1"/>
</dbReference>
<dbReference type="GO" id="GO:0008828">
    <property type="term" value="F:dATP diphosphatase activity"/>
    <property type="evidence" value="ECO:0007669"/>
    <property type="project" value="UniProtKB-EC"/>
</dbReference>
<evidence type="ECO:0000256" key="3">
    <source>
        <dbReference type="ARBA" id="ARBA00022723"/>
    </source>
</evidence>
<dbReference type="Proteomes" id="UP000034913">
    <property type="component" value="Unassembled WGS sequence"/>
</dbReference>
<feature type="domain" description="Nudix hydrolase" evidence="21">
    <location>
        <begin position="22"/>
        <end position="155"/>
    </location>
</feature>
<evidence type="ECO:0000256" key="16">
    <source>
        <dbReference type="ARBA" id="ARBA00032071"/>
    </source>
</evidence>
<evidence type="ECO:0000259" key="21">
    <source>
        <dbReference type="PROSITE" id="PS51462"/>
    </source>
</evidence>
<dbReference type="GO" id="GO:0005737">
    <property type="term" value="C:cytoplasm"/>
    <property type="evidence" value="ECO:0007669"/>
    <property type="project" value="TreeGrafter"/>
</dbReference>
<evidence type="ECO:0000313" key="23">
    <source>
        <dbReference type="Proteomes" id="UP000034913"/>
    </source>
</evidence>
<evidence type="ECO:0000256" key="20">
    <source>
        <dbReference type="ARBA" id="ARBA00053094"/>
    </source>
</evidence>
<dbReference type="Gene3D" id="3.90.79.10">
    <property type="entry name" value="Nucleoside Triphosphate Pyrophosphohydrolase"/>
    <property type="match status" value="1"/>
</dbReference>
<evidence type="ECO:0000256" key="6">
    <source>
        <dbReference type="ARBA" id="ARBA00024448"/>
    </source>
</evidence>
<dbReference type="GO" id="GO:0008413">
    <property type="term" value="F:8-oxo-7,8-dihydroguanosine triphosphate pyrophosphatase activity"/>
    <property type="evidence" value="ECO:0007669"/>
    <property type="project" value="InterPro"/>
</dbReference>
<dbReference type="AlphaFoldDB" id="A0A0G1X7C7"/>
<dbReference type="PRINTS" id="PR01403">
    <property type="entry name" value="8OXTPHPHTASE"/>
</dbReference>
<comment type="similarity">
    <text evidence="2">Belongs to the Nudix hydrolase family.</text>
</comment>
<dbReference type="EMBL" id="LCRB01000002">
    <property type="protein sequence ID" value="KKW26891.1"/>
    <property type="molecule type" value="Genomic_DNA"/>
</dbReference>
<evidence type="ECO:0000256" key="1">
    <source>
        <dbReference type="ARBA" id="ARBA00001946"/>
    </source>
</evidence>
<evidence type="ECO:0000256" key="2">
    <source>
        <dbReference type="ARBA" id="ARBA00005582"/>
    </source>
</evidence>
<dbReference type="GO" id="GO:0046872">
    <property type="term" value="F:metal ion binding"/>
    <property type="evidence" value="ECO:0007669"/>
    <property type="project" value="UniProtKB-KW"/>
</dbReference>
<evidence type="ECO:0000256" key="10">
    <source>
        <dbReference type="ARBA" id="ARBA00026103"/>
    </source>
</evidence>
<evidence type="ECO:0000256" key="19">
    <source>
        <dbReference type="ARBA" id="ARBA00049032"/>
    </source>
</evidence>
<evidence type="ECO:0000256" key="14">
    <source>
        <dbReference type="ARBA" id="ARBA00030682"/>
    </source>
</evidence>
<evidence type="ECO:0000256" key="9">
    <source>
        <dbReference type="ARBA" id="ARBA00024596"/>
    </source>
</evidence>
<proteinExistence type="inferred from homology"/>
<keyword evidence="4 22" id="KW-0378">Hydrolase</keyword>
<evidence type="ECO:0000256" key="15">
    <source>
        <dbReference type="ARBA" id="ARBA00031927"/>
    </source>
</evidence>
<evidence type="ECO:0000256" key="11">
    <source>
        <dbReference type="ARBA" id="ARBA00026218"/>
    </source>
</evidence>
<evidence type="ECO:0000256" key="13">
    <source>
        <dbReference type="ARBA" id="ARBA00030634"/>
    </source>
</evidence>
<name>A0A0G1X7C7_UNCK3</name>
<dbReference type="InterPro" id="IPR015797">
    <property type="entry name" value="NUDIX_hydrolase-like_dom_sf"/>
</dbReference>
<evidence type="ECO:0000256" key="8">
    <source>
        <dbReference type="ARBA" id="ARBA00024486"/>
    </source>
</evidence>
<comment type="catalytic activity">
    <reaction evidence="9">
        <text>2-oxo-ATP + H2O = 2-oxo-AMP + diphosphate + H(+)</text>
        <dbReference type="Rhea" id="RHEA:67392"/>
        <dbReference type="ChEBI" id="CHEBI:15377"/>
        <dbReference type="ChEBI" id="CHEBI:15378"/>
        <dbReference type="ChEBI" id="CHEBI:33019"/>
        <dbReference type="ChEBI" id="CHEBI:71395"/>
        <dbReference type="ChEBI" id="CHEBI:172878"/>
    </reaction>
    <physiologicalReaction direction="left-to-right" evidence="9">
        <dbReference type="Rhea" id="RHEA:67393"/>
    </physiologicalReaction>
</comment>
<comment type="function">
    <text evidence="20">Oxidized purine nucleoside triphosphate hydrolase which is a prominent sanitizer of the oxidized nucleotide pool. Catalyzes the hydrolysis of 2-oxo-dATP (2-hydroxy-dATP) into 2-oxo-dAMP. Also has a significant hydrolase activity toward 2-oxo-ATP, 8-oxo-dGTP and 8-oxo-dATP. Through the hydrolysis of oxidized purine nucleoside triphosphates, prevents their incorporation into DNA and the subsequent transversions A:T to C:G and G:C to T:A. Also catalyzes the hydrolysis of methylated purine nucleoside triphosphate preventing their integration into DNA. Through this antimutagenic activity protects cells from oxidative stress.</text>
</comment>
<comment type="caution">
    <text evidence="22">The sequence shown here is derived from an EMBL/GenBank/DDBJ whole genome shotgun (WGS) entry which is preliminary data.</text>
</comment>
<accession>A0A0G1X7C7</accession>
<comment type="catalytic activity">
    <reaction evidence="8">
        <text>8-oxo-dGTP + H2O = 8-oxo-dGMP + diphosphate + H(+)</text>
        <dbReference type="Rhea" id="RHEA:31575"/>
        <dbReference type="ChEBI" id="CHEBI:15377"/>
        <dbReference type="ChEBI" id="CHEBI:15378"/>
        <dbReference type="ChEBI" id="CHEBI:33019"/>
        <dbReference type="ChEBI" id="CHEBI:63224"/>
        <dbReference type="ChEBI" id="CHEBI:77896"/>
    </reaction>
    <physiologicalReaction direction="left-to-right" evidence="8">
        <dbReference type="Rhea" id="RHEA:31576"/>
    </physiologicalReaction>
</comment>
<dbReference type="CDD" id="cd03427">
    <property type="entry name" value="NUDIX_MTH1_Nudt1"/>
    <property type="match status" value="1"/>
</dbReference>
<dbReference type="InterPro" id="IPR000086">
    <property type="entry name" value="NUDIX_hydrolase_dom"/>
</dbReference>
<evidence type="ECO:0000256" key="4">
    <source>
        <dbReference type="ARBA" id="ARBA00022801"/>
    </source>
</evidence>
<comment type="cofactor">
    <cofactor evidence="1">
        <name>Mg(2+)</name>
        <dbReference type="ChEBI" id="CHEBI:18420"/>
    </cofactor>
</comment>
<sequence length="199" mass="23189">MIHARVGRVRNLKNVMENEEVQIRLMSLCFLRDAQGRVLLGRKSDKPEIGAGTWNGFGGKRIEADESLQDTARREVWEETGERVRVGKLISLGQVDFRQPTKHRINRVHLFSSSDFTGEPEVNEEMVEFGWFNKEELPLDQMMEADGHFIPELMKGKQIRAEFTYTEDFKLEGYWSVDEIGRIKTETEELRQEVRVGMR</sequence>
<dbReference type="Pfam" id="PF00293">
    <property type="entry name" value="NUDIX"/>
    <property type="match status" value="1"/>
</dbReference>
<evidence type="ECO:0000256" key="7">
    <source>
        <dbReference type="ARBA" id="ARBA00024459"/>
    </source>
</evidence>
<comment type="catalytic activity">
    <reaction evidence="19">
        <text>N(6)-methyl-dATP + H2O = N(6)-methyl-dAMP + diphosphate + H(+)</text>
        <dbReference type="Rhea" id="RHEA:67604"/>
        <dbReference type="ChEBI" id="CHEBI:15377"/>
        <dbReference type="ChEBI" id="CHEBI:15378"/>
        <dbReference type="ChEBI" id="CHEBI:33019"/>
        <dbReference type="ChEBI" id="CHEBI:169976"/>
        <dbReference type="ChEBI" id="CHEBI:172872"/>
    </reaction>
    <physiologicalReaction direction="left-to-right" evidence="19">
        <dbReference type="Rhea" id="RHEA:67605"/>
    </physiologicalReaction>
</comment>
<gene>
    <name evidence="22" type="ORF">VF00_C0002G0216</name>
</gene>
<dbReference type="PANTHER" id="PTHR43758:SF8">
    <property type="entry name" value="8-OXO-DGTP DIPHOSPHATASE YTKD-RELATED"/>
    <property type="match status" value="1"/>
</dbReference>
<reference evidence="22 23" key="1">
    <citation type="journal article" date="2015" name="Nature">
        <title>rRNA introns, odd ribosomes, and small enigmatic genomes across a large radiation of phyla.</title>
        <authorList>
            <person name="Brown C.T."/>
            <person name="Hug L.A."/>
            <person name="Thomas B.C."/>
            <person name="Sharon I."/>
            <person name="Castelle C.J."/>
            <person name="Singh A."/>
            <person name="Wilkins M.J."/>
            <person name="Williams K.H."/>
            <person name="Banfield J.F."/>
        </authorList>
    </citation>
    <scope>NUCLEOTIDE SEQUENCE [LARGE SCALE GENOMIC DNA]</scope>
</reference>
<dbReference type="SUPFAM" id="SSF55811">
    <property type="entry name" value="Nudix"/>
    <property type="match status" value="1"/>
</dbReference>
<evidence type="ECO:0000256" key="18">
    <source>
        <dbReference type="ARBA" id="ARBA00048894"/>
    </source>
</evidence>
<dbReference type="InterPro" id="IPR003563">
    <property type="entry name" value="8ODP"/>
</dbReference>
<keyword evidence="3" id="KW-0479">Metal-binding</keyword>
<dbReference type="PANTHER" id="PTHR43758">
    <property type="entry name" value="7,8-DIHYDRO-8-OXOGUANINE TRIPHOSPHATASE"/>
    <property type="match status" value="1"/>
</dbReference>
<comment type="catalytic activity">
    <reaction evidence="18">
        <text>O(6)-methyl-dGTP + H2O = O(6)-methyl-dGMP + diphosphate + H(+)</text>
        <dbReference type="Rhea" id="RHEA:67600"/>
        <dbReference type="ChEBI" id="CHEBI:15377"/>
        <dbReference type="ChEBI" id="CHEBI:15378"/>
        <dbReference type="ChEBI" id="CHEBI:33019"/>
        <dbReference type="ChEBI" id="CHEBI:169974"/>
        <dbReference type="ChEBI" id="CHEBI:169975"/>
    </reaction>
    <physiologicalReaction direction="left-to-right" evidence="18">
        <dbReference type="Rhea" id="RHEA:67601"/>
    </physiologicalReaction>
</comment>
<protein>
    <recommendedName>
        <fullName evidence="11">Oxidized purine nucleoside triphosphate hydrolase</fullName>
        <ecNumber evidence="10">3.6.1.56</ecNumber>
    </recommendedName>
    <alternativeName>
        <fullName evidence="15">2-hydroxy-dATP diphosphatase</fullName>
    </alternativeName>
    <alternativeName>
        <fullName evidence="14">7,8-dihydro-8-oxoguanine triphosphatase</fullName>
    </alternativeName>
    <alternativeName>
        <fullName evidence="13">8-oxo-dGTPase</fullName>
    </alternativeName>
    <alternativeName>
        <fullName evidence="16">Methylated purine nucleoside triphosphate hydrolase</fullName>
    </alternativeName>
    <alternativeName>
        <fullName evidence="12">Nucleoside diphosphate-linked moiety X motif 1</fullName>
    </alternativeName>
</protein>
<comment type="catalytic activity">
    <reaction evidence="17">
        <text>N(6)-methyl-ATP + H2O = N(6)-methyl-AMP + diphosphate + H(+)</text>
        <dbReference type="Rhea" id="RHEA:67608"/>
        <dbReference type="ChEBI" id="CHEBI:15377"/>
        <dbReference type="ChEBI" id="CHEBI:15378"/>
        <dbReference type="ChEBI" id="CHEBI:33019"/>
        <dbReference type="ChEBI" id="CHEBI:144842"/>
        <dbReference type="ChEBI" id="CHEBI:172873"/>
    </reaction>
    <physiologicalReaction direction="left-to-right" evidence="17">
        <dbReference type="Rhea" id="RHEA:67609"/>
    </physiologicalReaction>
</comment>
<organism evidence="22 23">
    <name type="scientific">candidate division Kazan bacterium GW2011_GWB1_52_7</name>
    <dbReference type="NCBI Taxonomy" id="1620414"/>
    <lineage>
        <taxon>Bacteria</taxon>
        <taxon>Bacteria division Kazan-3B-28</taxon>
    </lineage>
</organism>
<comment type="catalytic activity">
    <reaction evidence="7">
        <text>2-oxo-dATP + H2O = 2-oxo-dAMP + diphosphate + H(+)</text>
        <dbReference type="Rhea" id="RHEA:31583"/>
        <dbReference type="ChEBI" id="CHEBI:15377"/>
        <dbReference type="ChEBI" id="CHEBI:15378"/>
        <dbReference type="ChEBI" id="CHEBI:33019"/>
        <dbReference type="ChEBI" id="CHEBI:63212"/>
        <dbReference type="ChEBI" id="CHEBI:77897"/>
        <dbReference type="EC" id="3.6.1.56"/>
    </reaction>
    <physiologicalReaction direction="left-to-right" evidence="7">
        <dbReference type="Rhea" id="RHEA:31584"/>
    </physiologicalReaction>
</comment>
<keyword evidence="5" id="KW-0460">Magnesium</keyword>
<evidence type="ECO:0000256" key="12">
    <source>
        <dbReference type="ARBA" id="ARBA00029673"/>
    </source>
</evidence>
<dbReference type="EC" id="3.6.1.56" evidence="10"/>
<evidence type="ECO:0000256" key="5">
    <source>
        <dbReference type="ARBA" id="ARBA00022842"/>
    </source>
</evidence>